<sequence length="264" mass="28153">MRNSNDGEITGGDFNNNVQNHGTVSGGVFNNYVYNYGTVTGGEFNGWIHNYGEFTGGTITGVVYDGEGAFYEDCVFGADASVNDQFTVKIYRDVTVDGEQVNTGENCINYKDDVLDTLQTYVKEGYILMRLVDGTLTRVTEDGQFGLRGNDFTAVAEGAAWHLSGDTLYIIGRTELESSVAWLNFNNIVITETGTITNTGPMPQLSGNVTVREGGTIEGGVFVDAGLYNFGIISGGSFDHCPVVSGSGTFNGGTYNGTISGSRA</sequence>
<dbReference type="EMBL" id="DVFZ01000052">
    <property type="protein sequence ID" value="HIQ82538.1"/>
    <property type="molecule type" value="Genomic_DNA"/>
</dbReference>
<reference evidence="1" key="2">
    <citation type="journal article" date="2021" name="PeerJ">
        <title>Extensive microbial diversity within the chicken gut microbiome revealed by metagenomics and culture.</title>
        <authorList>
            <person name="Gilroy R."/>
            <person name="Ravi A."/>
            <person name="Getino M."/>
            <person name="Pursley I."/>
            <person name="Horton D.L."/>
            <person name="Alikhan N.F."/>
            <person name="Baker D."/>
            <person name="Gharbi K."/>
            <person name="Hall N."/>
            <person name="Watson M."/>
            <person name="Adriaenssens E.M."/>
            <person name="Foster-Nyarko E."/>
            <person name="Jarju S."/>
            <person name="Secka A."/>
            <person name="Antonio M."/>
            <person name="Oren A."/>
            <person name="Chaudhuri R.R."/>
            <person name="La Ragione R."/>
            <person name="Hildebrand F."/>
            <person name="Pallen M.J."/>
        </authorList>
    </citation>
    <scope>NUCLEOTIDE SEQUENCE</scope>
    <source>
        <strain evidence="1">ChiSjej6B24-2974</strain>
    </source>
</reference>
<dbReference type="AlphaFoldDB" id="A0A9D1CWE5"/>
<name>A0A9D1CWE5_9FIRM</name>
<dbReference type="Proteomes" id="UP000824260">
    <property type="component" value="Unassembled WGS sequence"/>
</dbReference>
<proteinExistence type="predicted"/>
<organism evidence="1 2">
    <name type="scientific">Candidatus Pullichristensenella stercorigallinarum</name>
    <dbReference type="NCBI Taxonomy" id="2840909"/>
    <lineage>
        <taxon>Bacteria</taxon>
        <taxon>Bacillati</taxon>
        <taxon>Bacillota</taxon>
        <taxon>Clostridia</taxon>
        <taxon>Candidatus Pullichristensenella</taxon>
    </lineage>
</organism>
<gene>
    <name evidence="1" type="ORF">IAA52_05490</name>
</gene>
<accession>A0A9D1CWE5</accession>
<reference evidence="1" key="1">
    <citation type="submission" date="2020-10" db="EMBL/GenBank/DDBJ databases">
        <authorList>
            <person name="Gilroy R."/>
        </authorList>
    </citation>
    <scope>NUCLEOTIDE SEQUENCE</scope>
    <source>
        <strain evidence="1">ChiSjej6B24-2974</strain>
    </source>
</reference>
<protein>
    <submittedName>
        <fullName evidence="1">Uncharacterized protein</fullName>
    </submittedName>
</protein>
<comment type="caution">
    <text evidence="1">The sequence shown here is derived from an EMBL/GenBank/DDBJ whole genome shotgun (WGS) entry which is preliminary data.</text>
</comment>
<evidence type="ECO:0000313" key="1">
    <source>
        <dbReference type="EMBL" id="HIQ82538.1"/>
    </source>
</evidence>
<evidence type="ECO:0000313" key="2">
    <source>
        <dbReference type="Proteomes" id="UP000824260"/>
    </source>
</evidence>